<dbReference type="AlphaFoldDB" id="A8M9I9"/>
<gene>
    <name evidence="1" type="ordered locus">Cmaq_0016</name>
</gene>
<organism evidence="1 2">
    <name type="scientific">Caldivirga maquilingensis (strain ATCC 700844 / DSM 13496 / JCM 10307 / IC-167)</name>
    <dbReference type="NCBI Taxonomy" id="397948"/>
    <lineage>
        <taxon>Archaea</taxon>
        <taxon>Thermoproteota</taxon>
        <taxon>Thermoprotei</taxon>
        <taxon>Thermoproteales</taxon>
        <taxon>Thermoproteaceae</taxon>
        <taxon>Caldivirga</taxon>
    </lineage>
</organism>
<dbReference type="HOGENOM" id="CLU_2662124_0_0_2"/>
<dbReference type="EMBL" id="CP000852">
    <property type="protein sequence ID" value="ABW00870.1"/>
    <property type="molecule type" value="Genomic_DNA"/>
</dbReference>
<dbReference type="Proteomes" id="UP000001137">
    <property type="component" value="Chromosome"/>
</dbReference>
<evidence type="ECO:0000313" key="2">
    <source>
        <dbReference type="Proteomes" id="UP000001137"/>
    </source>
</evidence>
<keyword evidence="2" id="KW-1185">Reference proteome</keyword>
<accession>A8M9I9</accession>
<sequence>MSEMNVPTTKIPLDTVKKTVVRRTVKRINGRDGHGSVSYIASNSRNPDNIVVIYGILTPPITYTYDERNRMFKVN</sequence>
<protein>
    <submittedName>
        <fullName evidence="1">Uncharacterized protein</fullName>
    </submittedName>
</protein>
<evidence type="ECO:0000313" key="1">
    <source>
        <dbReference type="EMBL" id="ABW00870.1"/>
    </source>
</evidence>
<dbReference type="KEGG" id="cma:Cmaq_0016"/>
<reference evidence="1 2" key="1">
    <citation type="submission" date="2007-10" db="EMBL/GenBank/DDBJ databases">
        <title>Complete sequence of Caldivirga maquilingensis IC-167.</title>
        <authorList>
            <consortium name="US DOE Joint Genome Institute"/>
            <person name="Copeland A."/>
            <person name="Lucas S."/>
            <person name="Lapidus A."/>
            <person name="Barry K."/>
            <person name="Glavina del Rio T."/>
            <person name="Dalin E."/>
            <person name="Tice H."/>
            <person name="Pitluck S."/>
            <person name="Saunders E."/>
            <person name="Brettin T."/>
            <person name="Bruce D."/>
            <person name="Detter J.C."/>
            <person name="Han C."/>
            <person name="Schmutz J."/>
            <person name="Larimer F."/>
            <person name="Land M."/>
            <person name="Hauser L."/>
            <person name="Kyrpides N."/>
            <person name="Ivanova N."/>
            <person name="Biddle J.F."/>
            <person name="Zhang Z."/>
            <person name="Fitz-Gibbon S.T."/>
            <person name="Lowe T.M."/>
            <person name="Saltikov C."/>
            <person name="House C.H."/>
            <person name="Richardson P."/>
        </authorList>
    </citation>
    <scope>NUCLEOTIDE SEQUENCE [LARGE SCALE GENOMIC DNA]</scope>
    <source>
        <strain evidence="2">ATCC 700844 / DSM 13496 / JCM 10307 / IC-167</strain>
    </source>
</reference>
<dbReference type="STRING" id="397948.Cmaq_0016"/>
<name>A8M9I9_CALMQ</name>
<proteinExistence type="predicted"/>